<evidence type="ECO:0000259" key="3">
    <source>
        <dbReference type="SMART" id="SM01017"/>
    </source>
</evidence>
<dbReference type="PANTHER" id="PTHR11188">
    <property type="entry name" value="ARRESTIN DOMAIN CONTAINING PROTEIN"/>
    <property type="match status" value="1"/>
</dbReference>
<dbReference type="EMBL" id="VHII01000006">
    <property type="protein sequence ID" value="KAF1389023.1"/>
    <property type="molecule type" value="Genomic_DNA"/>
</dbReference>
<organism evidence="4 5">
    <name type="scientific">Perca fluviatilis</name>
    <name type="common">European perch</name>
    <dbReference type="NCBI Taxonomy" id="8168"/>
    <lineage>
        <taxon>Eukaryota</taxon>
        <taxon>Metazoa</taxon>
        <taxon>Chordata</taxon>
        <taxon>Craniata</taxon>
        <taxon>Vertebrata</taxon>
        <taxon>Euteleostomi</taxon>
        <taxon>Actinopterygii</taxon>
        <taxon>Neopterygii</taxon>
        <taxon>Teleostei</taxon>
        <taxon>Neoteleostei</taxon>
        <taxon>Acanthomorphata</taxon>
        <taxon>Eupercaria</taxon>
        <taxon>Perciformes</taxon>
        <taxon>Percoidei</taxon>
        <taxon>Percidae</taxon>
        <taxon>Percinae</taxon>
        <taxon>Perca</taxon>
    </lineage>
</organism>
<feature type="domain" description="Arrestin C-terminal-like" evidence="3">
    <location>
        <begin position="463"/>
        <end position="590"/>
    </location>
</feature>
<sequence>MSPIKDLCLACEAINEEATFSEGDTVAGTLTFTLKKETKVKSVMVKAKGDANVSWSEGSGDDRRSYTDHRRYFKLKEYLVAENSEGSVLPQGVHCFKFRFQIPQGDMPSSFKGFHGRIVYMLEAKVSRGWLRRSRVQTEFNFVSKSFPHLGHVMCPQSGDTVSVDAKICNSSSKKVKPKFSLQQETVYRASGSTNSSDQTLCKIVGETIALNSEETVSCQLKIPADAIPTLHHCEIISVDHYLKVYLDISFATDPEVVFPLVIVPSSFAHPYPGEAVGPYPAGAPSYSDFPPPAFPIGPHPVPAGPAINEEATFSEGDTVAGTVTFTLKKKTKVKSVMVKAKGDANVSWSEGSGDDERSYTDHRRYFKLKEYLVAEDSEGTVLPQGVHCFKFRFQIPQGDMPSSFKGFHGKIVYMLEAKVSRGWLRRSRVQTEFNFVSKSFPHLGHGMCPQSGSVAKEIGVFSKGQVQLSATVNTKVCSPGDTLSVVAKICNSSSKKVKPKFSLQQKTVYRASGSTNSRDQTLCKIVGETIALNSEETVSCQLKIPADAIPTLHHCEIISVDHYLKVYLDISFATDPEVVFPLVIVTSSFAHPYPGEAVGPYPAGAPSYSDFPPPAFPIGPYPVPAGPGAYGYPASDPTQNGTISGCNNQWPQQAPSCGFSTTASSLMQQQAPTAPPLVQQGEDPPSYMSLFYPSQDTLSSTGSEHKS</sequence>
<dbReference type="GO" id="GO:0005737">
    <property type="term" value="C:cytoplasm"/>
    <property type="evidence" value="ECO:0007669"/>
    <property type="project" value="TreeGrafter"/>
</dbReference>
<dbReference type="InterPro" id="IPR011021">
    <property type="entry name" value="Arrestin-like_N"/>
</dbReference>
<comment type="caution">
    <text evidence="4">The sequence shown here is derived from an EMBL/GenBank/DDBJ whole genome shotgun (WGS) entry which is preliminary data.</text>
</comment>
<evidence type="ECO:0000313" key="4">
    <source>
        <dbReference type="EMBL" id="KAF1389023.1"/>
    </source>
</evidence>
<dbReference type="GO" id="GO:0015031">
    <property type="term" value="P:protein transport"/>
    <property type="evidence" value="ECO:0007669"/>
    <property type="project" value="TreeGrafter"/>
</dbReference>
<dbReference type="SUPFAM" id="SSF81296">
    <property type="entry name" value="E set domains"/>
    <property type="match status" value="4"/>
</dbReference>
<feature type="compositionally biased region" description="Polar residues" evidence="2">
    <location>
        <begin position="693"/>
        <end position="708"/>
    </location>
</feature>
<accession>A0A6A5FGL1</accession>
<protein>
    <recommendedName>
        <fullName evidence="3">Arrestin C-terminal-like domain-containing protein</fullName>
    </recommendedName>
</protein>
<comment type="similarity">
    <text evidence="1">Belongs to the arrestin family.</text>
</comment>
<evidence type="ECO:0000313" key="5">
    <source>
        <dbReference type="Proteomes" id="UP000465112"/>
    </source>
</evidence>
<dbReference type="GO" id="GO:0007399">
    <property type="term" value="P:nervous system development"/>
    <property type="evidence" value="ECO:0007669"/>
    <property type="project" value="UniProtKB-ARBA"/>
</dbReference>
<dbReference type="InterPro" id="IPR011022">
    <property type="entry name" value="Arrestin_C-like"/>
</dbReference>
<keyword evidence="5" id="KW-1185">Reference proteome</keyword>
<dbReference type="SMART" id="SM01017">
    <property type="entry name" value="Arrestin_C"/>
    <property type="match status" value="2"/>
</dbReference>
<dbReference type="InterPro" id="IPR050357">
    <property type="entry name" value="Arrestin_domain-protein"/>
</dbReference>
<evidence type="ECO:0000256" key="1">
    <source>
        <dbReference type="ARBA" id="ARBA00005298"/>
    </source>
</evidence>
<reference evidence="4 5" key="1">
    <citation type="submission" date="2019-06" db="EMBL/GenBank/DDBJ databases">
        <title>A chromosome-scale genome assembly of the European perch, Perca fluviatilis.</title>
        <authorList>
            <person name="Roques C."/>
            <person name="Zahm M."/>
            <person name="Cabau C."/>
            <person name="Klopp C."/>
            <person name="Bouchez O."/>
            <person name="Donnadieu C."/>
            <person name="Kuhl H."/>
            <person name="Gislard M."/>
            <person name="Guendouz S."/>
            <person name="Journot L."/>
            <person name="Haffray P."/>
            <person name="Bestin A."/>
            <person name="Morvezen R."/>
            <person name="Feron R."/>
            <person name="Wen M."/>
            <person name="Jouanno E."/>
            <person name="Herpin A."/>
            <person name="Schartl M."/>
            <person name="Postlethwait J."/>
            <person name="Schaerlinger B."/>
            <person name="Chardard D."/>
            <person name="Lecocq T."/>
            <person name="Poncet C."/>
            <person name="Jaffrelo L."/>
            <person name="Lampietro C."/>
            <person name="Guiguen Y."/>
        </authorList>
    </citation>
    <scope>NUCLEOTIDE SEQUENCE [LARGE SCALE GENOMIC DNA]</scope>
    <source>
        <tissue evidence="4">Blood</tissue>
    </source>
</reference>
<feature type="compositionally biased region" description="Polar residues" evidence="2">
    <location>
        <begin position="658"/>
        <end position="673"/>
    </location>
</feature>
<dbReference type="Proteomes" id="UP000465112">
    <property type="component" value="Chromosome 6"/>
</dbReference>
<evidence type="ECO:0000256" key="2">
    <source>
        <dbReference type="SAM" id="MobiDB-lite"/>
    </source>
</evidence>
<dbReference type="Gene3D" id="2.60.40.640">
    <property type="match status" value="4"/>
</dbReference>
<gene>
    <name evidence="4" type="ORF">PFLUV_G00069150</name>
</gene>
<feature type="region of interest" description="Disordered" evidence="2">
    <location>
        <begin position="658"/>
        <end position="708"/>
    </location>
</feature>
<feature type="domain" description="Arrestin C-terminal-like" evidence="3">
    <location>
        <begin position="132"/>
        <end position="268"/>
    </location>
</feature>
<dbReference type="GO" id="GO:0005886">
    <property type="term" value="C:plasma membrane"/>
    <property type="evidence" value="ECO:0007669"/>
    <property type="project" value="TreeGrafter"/>
</dbReference>
<proteinExistence type="inferred from homology"/>
<dbReference type="AlphaFoldDB" id="A0A6A5FGL1"/>
<dbReference type="Pfam" id="PF02752">
    <property type="entry name" value="Arrestin_C"/>
    <property type="match status" value="2"/>
</dbReference>
<dbReference type="InterPro" id="IPR014756">
    <property type="entry name" value="Ig_E-set"/>
</dbReference>
<dbReference type="PANTHER" id="PTHR11188:SF135">
    <property type="entry name" value="ARRESTIN DOMAIN CONTAINING 3-LIKE-RELATED"/>
    <property type="match status" value="1"/>
</dbReference>
<name>A0A6A5FGL1_PERFL</name>
<dbReference type="InterPro" id="IPR014752">
    <property type="entry name" value="Arrestin-like_C"/>
</dbReference>
<dbReference type="Pfam" id="PF00339">
    <property type="entry name" value="Arrestin_N"/>
    <property type="match status" value="2"/>
</dbReference>